<protein>
    <submittedName>
        <fullName evidence="1">Uncharacterized protein</fullName>
    </submittedName>
</protein>
<accession>A0A2R6NYU3</accession>
<organism evidence="1 2">
    <name type="scientific">Hermanssonia centrifuga</name>
    <dbReference type="NCBI Taxonomy" id="98765"/>
    <lineage>
        <taxon>Eukaryota</taxon>
        <taxon>Fungi</taxon>
        <taxon>Dikarya</taxon>
        <taxon>Basidiomycota</taxon>
        <taxon>Agaricomycotina</taxon>
        <taxon>Agaricomycetes</taxon>
        <taxon>Polyporales</taxon>
        <taxon>Meruliaceae</taxon>
        <taxon>Hermanssonia</taxon>
    </lineage>
</organism>
<evidence type="ECO:0000313" key="1">
    <source>
        <dbReference type="EMBL" id="PSR80703.1"/>
    </source>
</evidence>
<reference evidence="1 2" key="1">
    <citation type="submission" date="2018-02" db="EMBL/GenBank/DDBJ databases">
        <title>Genome sequence of the basidiomycete white-rot fungus Phlebia centrifuga.</title>
        <authorList>
            <person name="Granchi Z."/>
            <person name="Peng M."/>
            <person name="de Vries R.P."/>
            <person name="Hilden K."/>
            <person name="Makela M.R."/>
            <person name="Grigoriev I."/>
            <person name="Riley R."/>
        </authorList>
    </citation>
    <scope>NUCLEOTIDE SEQUENCE [LARGE SCALE GENOMIC DNA]</scope>
    <source>
        <strain evidence="1 2">FBCC195</strain>
    </source>
</reference>
<sequence length="63" mass="6688">MSTCKVRGGARRAVIILRRAKNSMDLFRGCFRGPGSASHTSSGSQLLSLLSTIPAVPANKNDK</sequence>
<gene>
    <name evidence="1" type="ORF">PHLCEN_2v6619</name>
</gene>
<proteinExistence type="predicted"/>
<name>A0A2R6NYU3_9APHY</name>
<comment type="caution">
    <text evidence="1">The sequence shown here is derived from an EMBL/GenBank/DDBJ whole genome shotgun (WGS) entry which is preliminary data.</text>
</comment>
<evidence type="ECO:0000313" key="2">
    <source>
        <dbReference type="Proteomes" id="UP000186601"/>
    </source>
</evidence>
<dbReference type="Proteomes" id="UP000186601">
    <property type="component" value="Unassembled WGS sequence"/>
</dbReference>
<keyword evidence="2" id="KW-1185">Reference proteome</keyword>
<dbReference type="AlphaFoldDB" id="A0A2R6NYU3"/>
<dbReference type="EMBL" id="MLYV02000643">
    <property type="protein sequence ID" value="PSR80703.1"/>
    <property type="molecule type" value="Genomic_DNA"/>
</dbReference>